<dbReference type="Pfam" id="PF13191">
    <property type="entry name" value="AAA_16"/>
    <property type="match status" value="1"/>
</dbReference>
<proteinExistence type="predicted"/>
<dbReference type="Proteomes" id="UP000533598">
    <property type="component" value="Unassembled WGS sequence"/>
</dbReference>
<evidence type="ECO:0000259" key="1">
    <source>
        <dbReference type="Pfam" id="PF13191"/>
    </source>
</evidence>
<keyword evidence="3" id="KW-1185">Reference proteome</keyword>
<dbReference type="InterPro" id="IPR041664">
    <property type="entry name" value="AAA_16"/>
</dbReference>
<dbReference type="PRINTS" id="PR00364">
    <property type="entry name" value="DISEASERSIST"/>
</dbReference>
<dbReference type="InterPro" id="IPR027417">
    <property type="entry name" value="P-loop_NTPase"/>
</dbReference>
<dbReference type="RefSeq" id="WP_185002979.1">
    <property type="nucleotide sequence ID" value="NZ_BAAAUI010000002.1"/>
</dbReference>
<evidence type="ECO:0000313" key="3">
    <source>
        <dbReference type="Proteomes" id="UP000533598"/>
    </source>
</evidence>
<dbReference type="SUPFAM" id="SSF52540">
    <property type="entry name" value="P-loop containing nucleoside triphosphate hydrolases"/>
    <property type="match status" value="1"/>
</dbReference>
<dbReference type="AlphaFoldDB" id="A0A7W7CC05"/>
<dbReference type="EMBL" id="JACHMH010000001">
    <property type="protein sequence ID" value="MBB4677088.1"/>
    <property type="molecule type" value="Genomic_DNA"/>
</dbReference>
<feature type="domain" description="Orc1-like AAA ATPase" evidence="1">
    <location>
        <begin position="18"/>
        <end position="70"/>
    </location>
</feature>
<evidence type="ECO:0000313" key="2">
    <source>
        <dbReference type="EMBL" id="MBB4677088.1"/>
    </source>
</evidence>
<protein>
    <recommendedName>
        <fullName evidence="1">Orc1-like AAA ATPase domain-containing protein</fullName>
    </recommendedName>
</protein>
<gene>
    <name evidence="2" type="ORF">HNR67_003206</name>
</gene>
<accession>A0A7W7CC05</accession>
<reference evidence="2 3" key="1">
    <citation type="submission" date="2020-08" db="EMBL/GenBank/DDBJ databases">
        <title>Sequencing the genomes of 1000 actinobacteria strains.</title>
        <authorList>
            <person name="Klenk H.-P."/>
        </authorList>
    </citation>
    <scope>NUCLEOTIDE SEQUENCE [LARGE SCALE GENOMIC DNA]</scope>
    <source>
        <strain evidence="2 3">DSM 44230</strain>
    </source>
</reference>
<name>A0A7W7CC05_9PSEU</name>
<dbReference type="Gene3D" id="3.40.50.300">
    <property type="entry name" value="P-loop containing nucleotide triphosphate hydrolases"/>
    <property type="match status" value="1"/>
</dbReference>
<sequence>MNRPTVLADRLRDKRRREFFGREAELAEFTAMLAGQAATPAVLFVHGPGGIGKSTLLRNYAELAADRGRPVFEVLGGDVGGTPAGFLRLAAAALTEPDAVLLVDAFEDCQHLAPWLQESFLPDLPVTALVVIAGRCAPDPRWTAAPGWHQVLGVRELGELPAPAVEELLAARGVPNSRWAAVTRFAGGHPLALSLAGGIAVRDKENSGIAEQAVVAALLPHLLAGDVPSPAHRRALEVCARAYGTTEGLLRAVLPEHDAAPLFEWLRRLPFVSPGRFGLVPHDVVRAVLSADLRWRDPAGFAELHRSLRGQALARVRAAAPAAVLREAAALRYLYRDSGVPTYQHQWRRDGEVLESLCQERDHAEVLELARSSGEAERVEWWLARQPGAFRVQRCADTGELIGVTAWLRLLRPEPEELADPVVAAAWRHAESTSPVREGEHLGLARFSLLRAGHPGAAPARDLIRWRLLAEMLRGERLAWTYLVAEAGEPWRSWMTESEQPPAGEPLEIGGRLFALYAHDWRNRPVEQWLEAADLRLLEGTAPAEAGVLCRAEFDEAVREAVRALHRPEALATSALVRTRLLAAHCGRRAEEALREVLTTAIEGLAADPHCGKAHRALVVTFVTGTATREAAAARLGLPFSTYRRHLATGLDRLCDSLWHWANQAA</sequence>
<comment type="caution">
    <text evidence="2">The sequence shown here is derived from an EMBL/GenBank/DDBJ whole genome shotgun (WGS) entry which is preliminary data.</text>
</comment>
<organism evidence="2 3">
    <name type="scientific">Crossiella cryophila</name>
    <dbReference type="NCBI Taxonomy" id="43355"/>
    <lineage>
        <taxon>Bacteria</taxon>
        <taxon>Bacillati</taxon>
        <taxon>Actinomycetota</taxon>
        <taxon>Actinomycetes</taxon>
        <taxon>Pseudonocardiales</taxon>
        <taxon>Pseudonocardiaceae</taxon>
        <taxon>Crossiella</taxon>
    </lineage>
</organism>